<keyword evidence="6" id="KW-0833">Ubl conjugation pathway</keyword>
<feature type="domain" description="CULT" evidence="14">
    <location>
        <begin position="338"/>
        <end position="445"/>
    </location>
</feature>
<dbReference type="InterPro" id="IPR015947">
    <property type="entry name" value="PUA-like_sf"/>
</dbReference>
<dbReference type="SUPFAM" id="SSF88697">
    <property type="entry name" value="PUA domain-like"/>
    <property type="match status" value="2"/>
</dbReference>
<comment type="pathway">
    <text evidence="2">Protein modification; protein ubiquitination.</text>
</comment>
<dbReference type="Gene3D" id="2.30.130.40">
    <property type="entry name" value="LON domain-like"/>
    <property type="match status" value="1"/>
</dbReference>
<evidence type="ECO:0000259" key="13">
    <source>
        <dbReference type="PROSITE" id="PS51787"/>
    </source>
</evidence>
<dbReference type="SMART" id="SM00464">
    <property type="entry name" value="LON"/>
    <property type="match status" value="1"/>
</dbReference>
<evidence type="ECO:0000313" key="16">
    <source>
        <dbReference type="Proteomes" id="UP001347796"/>
    </source>
</evidence>
<keyword evidence="5" id="KW-0479">Metal-binding</keyword>
<sequence length="458" mass="52462">MEDLAMLLGNSDSEESGDENRNNEMHDDEEEIHVNTTTATGFDRHLPSAHSYLGNDMEDVHSGRTIHDDESYIDIPLYMLPGIVLIPDQVIPLHLFQPQMVAMMKKVAEPENDKTFGIMTYRNRNDGEMDELDYIGTTAEIFSIKDETDDISGISTLRIKARGRQRFRLIESRRDITGVLRAKVKIMPERILPENLCGARPPSHFKFCCKPMSASDTIAALKLNVEKKSIFMKPKVAETAPVAVKRHRINKLTCANYTWWPPWVYKRFDTDVLFQEIMKELRSWNDSLNEAKIPQTPTELSFWLAQNLPLDDTIRLRLLSYDSAIQRLRYELVVMKTCTVLQCKYCNAPIANKNDVFSMAVEGPMGAFVNPAGHVHETLTIYKVQNIQLIGRSSTEHSWFPGYSWKIAQCKSCANHMGWKFKATHKNFTPQLFWGMCRSSLVPGMKSGEMNKNLQAYR</sequence>
<evidence type="ECO:0000256" key="1">
    <source>
        <dbReference type="ARBA" id="ARBA00004123"/>
    </source>
</evidence>
<evidence type="ECO:0000256" key="5">
    <source>
        <dbReference type="ARBA" id="ARBA00022723"/>
    </source>
</evidence>
<evidence type="ECO:0000256" key="6">
    <source>
        <dbReference type="ARBA" id="ARBA00022786"/>
    </source>
</evidence>
<comment type="caution">
    <text evidence="15">The sequence shown here is derived from an EMBL/GenBank/DDBJ whole genome shotgun (WGS) entry which is preliminary data.</text>
</comment>
<dbReference type="InterPro" id="IPR034750">
    <property type="entry name" value="CULT"/>
</dbReference>
<evidence type="ECO:0000256" key="12">
    <source>
        <dbReference type="SAM" id="MobiDB-lite"/>
    </source>
</evidence>
<dbReference type="Pfam" id="PF02190">
    <property type="entry name" value="LON_substr_bdg"/>
    <property type="match status" value="1"/>
</dbReference>
<comment type="function">
    <text evidence="10">Substrate recognition component of a DCX (DDB1-CUL4-X-box) E3 protein ligase complex that mediates the ubiquitination and subsequent proteasomal degradation of target proteins. Has an essential role in mediating growth by negatively regulating insulin signaling. It also has a role in maintaining presynaptic function in the neuromuscular junction synapses of third-instar larvae.</text>
</comment>
<reference evidence="15 16" key="1">
    <citation type="submission" date="2024-01" db="EMBL/GenBank/DDBJ databases">
        <title>The genome of the rayed Mediterranean limpet Patella caerulea (Linnaeus, 1758).</title>
        <authorList>
            <person name="Anh-Thu Weber A."/>
            <person name="Halstead-Nussloch G."/>
        </authorList>
    </citation>
    <scope>NUCLEOTIDE SEQUENCE [LARGE SCALE GENOMIC DNA]</scope>
    <source>
        <strain evidence="15">AATW-2023a</strain>
        <tissue evidence="15">Whole specimen</tissue>
    </source>
</reference>
<dbReference type="PROSITE" id="PS51787">
    <property type="entry name" value="LON_N"/>
    <property type="match status" value="1"/>
</dbReference>
<evidence type="ECO:0000259" key="14">
    <source>
        <dbReference type="PROSITE" id="PS51788"/>
    </source>
</evidence>
<dbReference type="AlphaFoldDB" id="A0AAN8IZX4"/>
<dbReference type="EMBL" id="JAZGQO010000021">
    <property type="protein sequence ID" value="KAK6166038.1"/>
    <property type="molecule type" value="Genomic_DNA"/>
</dbReference>
<evidence type="ECO:0000256" key="11">
    <source>
        <dbReference type="ARBA" id="ARBA00046796"/>
    </source>
</evidence>
<accession>A0AAN8IZX4</accession>
<gene>
    <name evidence="15" type="ORF">SNE40_022824</name>
</gene>
<dbReference type="GO" id="GO:0046872">
    <property type="term" value="F:metal ion binding"/>
    <property type="evidence" value="ECO:0007669"/>
    <property type="project" value="UniProtKB-KW"/>
</dbReference>
<dbReference type="Proteomes" id="UP001347796">
    <property type="component" value="Unassembled WGS sequence"/>
</dbReference>
<comment type="similarity">
    <text evidence="3">Belongs to the CRBN family.</text>
</comment>
<dbReference type="Gene3D" id="1.20.58.1480">
    <property type="match status" value="1"/>
</dbReference>
<dbReference type="InterPro" id="IPR004910">
    <property type="entry name" value="Yippee/Mis18/Cereblon"/>
</dbReference>
<dbReference type="CDD" id="cd15777">
    <property type="entry name" value="CRBN_C_like"/>
    <property type="match status" value="1"/>
</dbReference>
<keyword evidence="7" id="KW-0862">Zinc</keyword>
<dbReference type="Gene3D" id="2.170.150.20">
    <property type="entry name" value="Peptide methionine sulfoxide reductase"/>
    <property type="match status" value="1"/>
</dbReference>
<keyword evidence="16" id="KW-1185">Reference proteome</keyword>
<evidence type="ECO:0000256" key="7">
    <source>
        <dbReference type="ARBA" id="ARBA00022833"/>
    </source>
</evidence>
<dbReference type="InterPro" id="IPR003111">
    <property type="entry name" value="Lon_prtase_N"/>
</dbReference>
<feature type="domain" description="Lon N-terminal" evidence="13">
    <location>
        <begin position="75"/>
        <end position="339"/>
    </location>
</feature>
<dbReference type="Pfam" id="PF03226">
    <property type="entry name" value="Yippee-Mis18"/>
    <property type="match status" value="1"/>
</dbReference>
<dbReference type="PROSITE" id="PS51788">
    <property type="entry name" value="CULT"/>
    <property type="match status" value="1"/>
</dbReference>
<feature type="region of interest" description="Disordered" evidence="12">
    <location>
        <begin position="1"/>
        <end position="29"/>
    </location>
</feature>
<dbReference type="PANTHER" id="PTHR46732">
    <property type="entry name" value="ATP-DEPENDENT PROTEASE LA (LON) DOMAIN PROTEIN"/>
    <property type="match status" value="1"/>
</dbReference>
<comment type="subunit">
    <text evidence="11">Likely a component of a DCX (DDB1-CUL4-X-box) protein ligase complex. May interact with pic/DDB1.</text>
</comment>
<evidence type="ECO:0000256" key="10">
    <source>
        <dbReference type="ARBA" id="ARBA00046075"/>
    </source>
</evidence>
<evidence type="ECO:0000256" key="2">
    <source>
        <dbReference type="ARBA" id="ARBA00004906"/>
    </source>
</evidence>
<dbReference type="FunFam" id="2.170.150.20:FF:000005">
    <property type="entry name" value="Blast:Protein cereblon homolog"/>
    <property type="match status" value="1"/>
</dbReference>
<dbReference type="PANTHER" id="PTHR46732:SF8">
    <property type="entry name" value="ATP-DEPENDENT PROTEASE LA (LON) DOMAIN PROTEIN"/>
    <property type="match status" value="1"/>
</dbReference>
<keyword evidence="8" id="KW-0539">Nucleus</keyword>
<dbReference type="InterPro" id="IPR046336">
    <property type="entry name" value="Lon_prtase_N_sf"/>
</dbReference>
<evidence type="ECO:0000256" key="4">
    <source>
        <dbReference type="ARBA" id="ARBA00014394"/>
    </source>
</evidence>
<evidence type="ECO:0000313" key="15">
    <source>
        <dbReference type="EMBL" id="KAK6166038.1"/>
    </source>
</evidence>
<evidence type="ECO:0000256" key="3">
    <source>
        <dbReference type="ARBA" id="ARBA00005293"/>
    </source>
</evidence>
<evidence type="ECO:0000256" key="8">
    <source>
        <dbReference type="ARBA" id="ARBA00023242"/>
    </source>
</evidence>
<name>A0AAN8IZX4_PATCE</name>
<protein>
    <recommendedName>
        <fullName evidence="4">Protein cereblon</fullName>
    </recommendedName>
    <alternativeName>
        <fullName evidence="9">Protein ohgata</fullName>
    </alternativeName>
</protein>
<organism evidence="15 16">
    <name type="scientific">Patella caerulea</name>
    <name type="common">Rayed Mediterranean limpet</name>
    <dbReference type="NCBI Taxonomy" id="87958"/>
    <lineage>
        <taxon>Eukaryota</taxon>
        <taxon>Metazoa</taxon>
        <taxon>Spiralia</taxon>
        <taxon>Lophotrochozoa</taxon>
        <taxon>Mollusca</taxon>
        <taxon>Gastropoda</taxon>
        <taxon>Patellogastropoda</taxon>
        <taxon>Patelloidea</taxon>
        <taxon>Patellidae</taxon>
        <taxon>Patella</taxon>
    </lineage>
</organism>
<proteinExistence type="inferred from homology"/>
<comment type="subcellular location">
    <subcellularLocation>
        <location evidence="1">Nucleus</location>
    </subcellularLocation>
</comment>
<evidence type="ECO:0000256" key="9">
    <source>
        <dbReference type="ARBA" id="ARBA00030079"/>
    </source>
</evidence>
<dbReference type="GO" id="GO:0005634">
    <property type="term" value="C:nucleus"/>
    <property type="evidence" value="ECO:0007669"/>
    <property type="project" value="UniProtKB-SubCell"/>
</dbReference>